<dbReference type="Pfam" id="PF07217">
    <property type="entry name" value="Het-C"/>
    <property type="match status" value="1"/>
</dbReference>
<feature type="region of interest" description="Disordered" evidence="1">
    <location>
        <begin position="312"/>
        <end position="333"/>
    </location>
</feature>
<dbReference type="PANTHER" id="PTHR14905">
    <property type="entry name" value="NG37"/>
    <property type="match status" value="1"/>
</dbReference>
<evidence type="ECO:0000313" key="3">
    <source>
        <dbReference type="Proteomes" id="UP000258127"/>
    </source>
</evidence>
<dbReference type="Proteomes" id="UP000258127">
    <property type="component" value="Chromosome"/>
</dbReference>
<evidence type="ECO:0000313" key="2">
    <source>
        <dbReference type="EMBL" id="AXO89621.1"/>
    </source>
</evidence>
<dbReference type="PANTHER" id="PTHR14905:SF7">
    <property type="entry name" value="VON WILLEBRAND FACTOR A DOMAIN-CONTAINING PROTEIN 7"/>
    <property type="match status" value="1"/>
</dbReference>
<dbReference type="InterPro" id="IPR052577">
    <property type="entry name" value="VWA7"/>
</dbReference>
<reference evidence="2 3" key="1">
    <citation type="submission" date="2018-08" db="EMBL/GenBank/DDBJ databases">
        <authorList>
            <person name="Lee Y."/>
            <person name="Kakembo D."/>
        </authorList>
    </citation>
    <scope>NUCLEOTIDE SEQUENCE [LARGE SCALE GENOMIC DNA]</scope>
    <source>
        <strain evidence="2 3">JBCS1880</strain>
    </source>
</reference>
<protein>
    <recommendedName>
        <fullName evidence="4">Heterokaryon incompatibility protein Het-C</fullName>
    </recommendedName>
</protein>
<sequence>MTAATLHTTFALDRLTQLAEHLSSTQFHSLLAPVFGDDLPATCYQRLHDALRNGTVRNPSHRIAPELPGKACYDNLTRCIHLHPQLIADARQAPQMSCELATVLLHEFGHHLDNLLRHDYAPLREQGTTLAEDAALEEGARFAHLFSSAAHSQPGLHWVARLVEGQRSLSFEVEGQALQVYLSQHQGEQAQRIEAATGSREGFSAGRGDKNRPELSWGHESIEEDLKLAGFNAQQRHAIYFGNWLRDYSQLLDPKLVRAIDAPKDFPAKLSREVLTQLVDLLALRAFPKLQETPQGRSEYTVTPQMLGVYRPSEHIDNPFNPSPAASDPRRIDPDFEAPVGKDDALLQVDAKTSMKRYISTSVEFMCERLGVAMAEGPTAKGLREFGAALHVLEDYFAHSNYAELALRQQGHDTVLTWTAQADCTHGWPVVTGMFGGSDVIASLAEPMAKVLFPVSAGFKEITPGQRADEELALLILLRDHPDPKWQEYLKTSLEVRDTLADIPGFNGVRLVSWILGSPLRGVADLTKLGYQAILNLAGNTVDDIQTLTQGNPMLTGSTHPTHSQLAKDHDVHPLHTLATLMARVAVREVGFALYKYWEGGRLRDPVKVARAFFTHPNDSDWQHELVRKWASEHPDNIRQASDASVFEKLQIPHTPTVDKSVWERLAGLFD</sequence>
<proteinExistence type="predicted"/>
<evidence type="ECO:0008006" key="4">
    <source>
        <dbReference type="Google" id="ProtNLM"/>
    </source>
</evidence>
<dbReference type="RefSeq" id="WP_116888954.1">
    <property type="nucleotide sequence ID" value="NZ_CP031641.1"/>
</dbReference>
<accession>A0AAI8KD67</accession>
<dbReference type="InterPro" id="IPR010816">
    <property type="entry name" value="Het-C"/>
</dbReference>
<keyword evidence="3" id="KW-1185">Reference proteome</keyword>
<organism evidence="2 3">
    <name type="scientific">Pseudomonas parafulva</name>
    <dbReference type="NCBI Taxonomy" id="157782"/>
    <lineage>
        <taxon>Bacteria</taxon>
        <taxon>Pseudomonadati</taxon>
        <taxon>Pseudomonadota</taxon>
        <taxon>Gammaproteobacteria</taxon>
        <taxon>Pseudomonadales</taxon>
        <taxon>Pseudomonadaceae</taxon>
        <taxon>Pseudomonas</taxon>
    </lineage>
</organism>
<dbReference type="EMBL" id="CP031641">
    <property type="protein sequence ID" value="AXO89621.1"/>
    <property type="molecule type" value="Genomic_DNA"/>
</dbReference>
<dbReference type="AlphaFoldDB" id="A0AAI8KD67"/>
<evidence type="ECO:0000256" key="1">
    <source>
        <dbReference type="SAM" id="MobiDB-lite"/>
    </source>
</evidence>
<gene>
    <name evidence="2" type="ORF">DZC75_17010</name>
</gene>
<name>A0AAI8KD67_9PSED</name>